<protein>
    <submittedName>
        <fullName evidence="1">Uncharacterized protein</fullName>
    </submittedName>
</protein>
<sequence>MSELPVETGDERVDAVVGGLAATGDLPVRDHVAVFEEAFSALEETLASVDDQ</sequence>
<dbReference type="EMBL" id="JBHUFV010000081">
    <property type="protein sequence ID" value="MFD1939325.1"/>
    <property type="molecule type" value="Genomic_DNA"/>
</dbReference>
<dbReference type="RefSeq" id="WP_379581503.1">
    <property type="nucleotide sequence ID" value="NZ_JBHUFV010000081.1"/>
</dbReference>
<evidence type="ECO:0000313" key="2">
    <source>
        <dbReference type="Proteomes" id="UP001597368"/>
    </source>
</evidence>
<comment type="caution">
    <text evidence="1">The sequence shown here is derived from an EMBL/GenBank/DDBJ whole genome shotgun (WGS) entry which is preliminary data.</text>
</comment>
<keyword evidence="2" id="KW-1185">Reference proteome</keyword>
<name>A0ABW4TEG5_9ACTN</name>
<proteinExistence type="predicted"/>
<dbReference type="Proteomes" id="UP001597368">
    <property type="component" value="Unassembled WGS sequence"/>
</dbReference>
<organism evidence="1 2">
    <name type="scientific">Nonomuraea mangrovi</name>
    <dbReference type="NCBI Taxonomy" id="2316207"/>
    <lineage>
        <taxon>Bacteria</taxon>
        <taxon>Bacillati</taxon>
        <taxon>Actinomycetota</taxon>
        <taxon>Actinomycetes</taxon>
        <taxon>Streptosporangiales</taxon>
        <taxon>Streptosporangiaceae</taxon>
        <taxon>Nonomuraea</taxon>
    </lineage>
</organism>
<accession>A0ABW4TEG5</accession>
<evidence type="ECO:0000313" key="1">
    <source>
        <dbReference type="EMBL" id="MFD1939325.1"/>
    </source>
</evidence>
<reference evidence="2" key="1">
    <citation type="journal article" date="2019" name="Int. J. Syst. Evol. Microbiol.">
        <title>The Global Catalogue of Microorganisms (GCM) 10K type strain sequencing project: providing services to taxonomists for standard genome sequencing and annotation.</title>
        <authorList>
            <consortium name="The Broad Institute Genomics Platform"/>
            <consortium name="The Broad Institute Genome Sequencing Center for Infectious Disease"/>
            <person name="Wu L."/>
            <person name="Ma J."/>
        </authorList>
    </citation>
    <scope>NUCLEOTIDE SEQUENCE [LARGE SCALE GENOMIC DNA]</scope>
    <source>
        <strain evidence="2">ICMP 6774ER</strain>
    </source>
</reference>
<gene>
    <name evidence="1" type="ORF">ACFSKW_48475</name>
</gene>